<protein>
    <recommendedName>
        <fullName evidence="2">Stress-response A/B barrel domain-containing protein</fullName>
    </recommendedName>
</protein>
<gene>
    <name evidence="3" type="ORF">PFL1_05396</name>
</gene>
<evidence type="ECO:0000259" key="2">
    <source>
        <dbReference type="PROSITE" id="PS51502"/>
    </source>
</evidence>
<evidence type="ECO:0000313" key="3">
    <source>
        <dbReference type="EMBL" id="EPQ27114.1"/>
    </source>
</evidence>
<dbReference type="InterPro" id="IPR013097">
    <property type="entry name" value="Dabb"/>
</dbReference>
<feature type="domain" description="Stress-response A/B barrel" evidence="2">
    <location>
        <begin position="3"/>
        <end position="105"/>
    </location>
</feature>
<name>A0A061H415_9BASI</name>
<dbReference type="SMART" id="SM00886">
    <property type="entry name" value="Dabb"/>
    <property type="match status" value="1"/>
</dbReference>
<feature type="compositionally biased region" description="Low complexity" evidence="1">
    <location>
        <begin position="114"/>
        <end position="131"/>
    </location>
</feature>
<dbReference type="EMBL" id="KE361641">
    <property type="protein sequence ID" value="EPQ27114.1"/>
    <property type="molecule type" value="Genomic_DNA"/>
</dbReference>
<feature type="region of interest" description="Disordered" evidence="1">
    <location>
        <begin position="113"/>
        <end position="161"/>
    </location>
</feature>
<dbReference type="Proteomes" id="UP000053664">
    <property type="component" value="Unassembled WGS sequence"/>
</dbReference>
<proteinExistence type="predicted"/>
<dbReference type="Pfam" id="PF07876">
    <property type="entry name" value="Dabb"/>
    <property type="match status" value="1"/>
</dbReference>
<dbReference type="RefSeq" id="XP_007881119.1">
    <property type="nucleotide sequence ID" value="XM_007882928.1"/>
</dbReference>
<sequence>MTITHIVSFKYHASTTPEEKDEIQRRIFLLPSTCLHPDTGRPYFVDAQGGVNTSPEGFGKDFDHAFVLLFQSQADLDYYLETDPVHDEFKVFVKPFVDDLFVFDFPSTWKGYDSPAQSTQTQTQTQAQAQPQPQPQPKAQPQPQPQARQRAKWWQKVKSLL</sequence>
<evidence type="ECO:0000256" key="1">
    <source>
        <dbReference type="SAM" id="MobiDB-lite"/>
    </source>
</evidence>
<dbReference type="PROSITE" id="PS51502">
    <property type="entry name" value="S_R_A_B_BARREL"/>
    <property type="match status" value="1"/>
</dbReference>
<dbReference type="InterPro" id="IPR011008">
    <property type="entry name" value="Dimeric_a/b-barrel"/>
</dbReference>
<dbReference type="GeneID" id="19319489"/>
<dbReference type="Gene3D" id="3.30.70.100">
    <property type="match status" value="1"/>
</dbReference>
<organism evidence="3 4">
    <name type="scientific">Pseudozyma flocculosa PF-1</name>
    <dbReference type="NCBI Taxonomy" id="1277687"/>
    <lineage>
        <taxon>Eukaryota</taxon>
        <taxon>Fungi</taxon>
        <taxon>Dikarya</taxon>
        <taxon>Basidiomycota</taxon>
        <taxon>Ustilaginomycotina</taxon>
        <taxon>Ustilaginomycetes</taxon>
        <taxon>Ustilaginales</taxon>
        <taxon>Ustilaginaceae</taxon>
        <taxon>Pseudozyma</taxon>
    </lineage>
</organism>
<dbReference type="AlphaFoldDB" id="A0A061H415"/>
<dbReference type="KEGG" id="pfp:PFL1_05396"/>
<feature type="compositionally biased region" description="Pro residues" evidence="1">
    <location>
        <begin position="132"/>
        <end position="144"/>
    </location>
</feature>
<reference evidence="3 4" key="1">
    <citation type="journal article" date="2013" name="Plant Cell">
        <title>The transition from a phytopathogenic smut ancestor to an anamorphic biocontrol agent deciphered by comparative whole-genome analysis.</title>
        <authorList>
            <person name="Lefebvre F."/>
            <person name="Joly D.L."/>
            <person name="Labbe C."/>
            <person name="Teichmann B."/>
            <person name="Linning R."/>
            <person name="Belzile F."/>
            <person name="Bakkeren G."/>
            <person name="Belanger R.R."/>
        </authorList>
    </citation>
    <scope>NUCLEOTIDE SEQUENCE [LARGE SCALE GENOMIC DNA]</scope>
    <source>
        <strain evidence="3 4">PF-1</strain>
    </source>
</reference>
<dbReference type="HOGENOM" id="CLU_1644470_0_0_1"/>
<dbReference type="eggNOG" id="ENOG502S73V">
    <property type="taxonomic scope" value="Eukaryota"/>
</dbReference>
<evidence type="ECO:0000313" key="4">
    <source>
        <dbReference type="Proteomes" id="UP000053664"/>
    </source>
</evidence>
<accession>A0A061H415</accession>
<dbReference type="SUPFAM" id="SSF54909">
    <property type="entry name" value="Dimeric alpha+beta barrel"/>
    <property type="match status" value="1"/>
</dbReference>